<dbReference type="PANTHER" id="PTHR24567:SF74">
    <property type="entry name" value="HTH-TYPE TRANSCRIPTIONAL REGULATOR ARCR"/>
    <property type="match status" value="1"/>
</dbReference>
<dbReference type="PATRIC" id="fig|1238182.3.peg.1508"/>
<proteinExistence type="predicted"/>
<reference evidence="2 3" key="1">
    <citation type="journal article" date="2013" name="Genome Announc.">
        <title>Draft Genome Sequence of an Alphaproteobacterium, Caenispirillum salinarum AK4(T), Isolated from a Solar Saltern.</title>
        <authorList>
            <person name="Khatri I."/>
            <person name="Singh A."/>
            <person name="Korpole S."/>
            <person name="Pinnaka A.K."/>
            <person name="Subramanian S."/>
        </authorList>
    </citation>
    <scope>NUCLEOTIDE SEQUENCE [LARGE SCALE GENOMIC DNA]</scope>
    <source>
        <strain evidence="2 3">AK4</strain>
    </source>
</reference>
<dbReference type="InterPro" id="IPR014710">
    <property type="entry name" value="RmlC-like_jellyroll"/>
</dbReference>
<dbReference type="RefSeq" id="WP_009539953.1">
    <property type="nucleotide sequence ID" value="NZ_ANHY01000006.1"/>
</dbReference>
<dbReference type="InterPro" id="IPR018490">
    <property type="entry name" value="cNMP-bd_dom_sf"/>
</dbReference>
<comment type="caution">
    <text evidence="2">The sequence shown here is derived from an EMBL/GenBank/DDBJ whole genome shotgun (WGS) entry which is preliminary data.</text>
</comment>
<dbReference type="EMBL" id="ANHY01000006">
    <property type="protein sequence ID" value="EKV31472.1"/>
    <property type="molecule type" value="Genomic_DNA"/>
</dbReference>
<dbReference type="Pfam" id="PF00027">
    <property type="entry name" value="cNMP_binding"/>
    <property type="match status" value="1"/>
</dbReference>
<dbReference type="PROSITE" id="PS50042">
    <property type="entry name" value="CNMP_BINDING_3"/>
    <property type="match status" value="1"/>
</dbReference>
<dbReference type="Gene3D" id="2.60.120.10">
    <property type="entry name" value="Jelly Rolls"/>
    <property type="match status" value="1"/>
</dbReference>
<evidence type="ECO:0000313" key="3">
    <source>
        <dbReference type="Proteomes" id="UP000009881"/>
    </source>
</evidence>
<evidence type="ECO:0000259" key="1">
    <source>
        <dbReference type="PROSITE" id="PS50042"/>
    </source>
</evidence>
<dbReference type="SUPFAM" id="SSF51206">
    <property type="entry name" value="cAMP-binding domain-like"/>
    <property type="match status" value="1"/>
</dbReference>
<organism evidence="2 3">
    <name type="scientific">Caenispirillum salinarum AK4</name>
    <dbReference type="NCBI Taxonomy" id="1238182"/>
    <lineage>
        <taxon>Bacteria</taxon>
        <taxon>Pseudomonadati</taxon>
        <taxon>Pseudomonadota</taxon>
        <taxon>Alphaproteobacteria</taxon>
        <taxon>Rhodospirillales</taxon>
        <taxon>Novispirillaceae</taxon>
        <taxon>Caenispirillum</taxon>
    </lineage>
</organism>
<dbReference type="GO" id="GO:0003700">
    <property type="term" value="F:DNA-binding transcription factor activity"/>
    <property type="evidence" value="ECO:0007669"/>
    <property type="project" value="TreeGrafter"/>
</dbReference>
<gene>
    <name evidence="2" type="ORF">C882_3845</name>
</gene>
<name>K9H1M8_9PROT</name>
<accession>K9H1M8</accession>
<keyword evidence="3" id="KW-1185">Reference proteome</keyword>
<dbReference type="InterPro" id="IPR050397">
    <property type="entry name" value="Env_Response_Regulators"/>
</dbReference>
<dbReference type="PANTHER" id="PTHR24567">
    <property type="entry name" value="CRP FAMILY TRANSCRIPTIONAL REGULATORY PROTEIN"/>
    <property type="match status" value="1"/>
</dbReference>
<dbReference type="eggNOG" id="COG0664">
    <property type="taxonomic scope" value="Bacteria"/>
</dbReference>
<dbReference type="GO" id="GO:0005829">
    <property type="term" value="C:cytosol"/>
    <property type="evidence" value="ECO:0007669"/>
    <property type="project" value="TreeGrafter"/>
</dbReference>
<evidence type="ECO:0000313" key="2">
    <source>
        <dbReference type="EMBL" id="EKV31472.1"/>
    </source>
</evidence>
<sequence length="124" mass="14096">MRSTNVEKQTRIIERRVVNPGQYVFREGEPGDRAYLVQEGKVEIIKRTPNGEKLLGDVGRGGIFGEMALIDNQPRMASARAVEQTTLVVVTHEQFEKKLKDADPFIRGLLNIFVRNIRQMASRT</sequence>
<dbReference type="PRINTS" id="PR00103">
    <property type="entry name" value="CAMPKINASE"/>
</dbReference>
<dbReference type="STRING" id="1238182.C882_3845"/>
<dbReference type="CDD" id="cd00038">
    <property type="entry name" value="CAP_ED"/>
    <property type="match status" value="1"/>
</dbReference>
<protein>
    <submittedName>
        <fullName evidence="2">cAMP-binding protein</fullName>
    </submittedName>
</protein>
<dbReference type="Proteomes" id="UP000009881">
    <property type="component" value="Unassembled WGS sequence"/>
</dbReference>
<dbReference type="SMART" id="SM00100">
    <property type="entry name" value="cNMP"/>
    <property type="match status" value="1"/>
</dbReference>
<dbReference type="InterPro" id="IPR000595">
    <property type="entry name" value="cNMP-bd_dom"/>
</dbReference>
<feature type="domain" description="Cyclic nucleotide-binding" evidence="1">
    <location>
        <begin position="1"/>
        <end position="116"/>
    </location>
</feature>
<dbReference type="AlphaFoldDB" id="K9H1M8"/>